<feature type="compositionally biased region" description="Pro residues" evidence="1">
    <location>
        <begin position="12"/>
        <end position="21"/>
    </location>
</feature>
<accession>A0ABV3BJ43</accession>
<organism evidence="2 3">
    <name type="scientific">Streptomyces atriruber</name>
    <dbReference type="NCBI Taxonomy" id="545121"/>
    <lineage>
        <taxon>Bacteria</taxon>
        <taxon>Bacillati</taxon>
        <taxon>Actinomycetota</taxon>
        <taxon>Actinomycetes</taxon>
        <taxon>Kitasatosporales</taxon>
        <taxon>Streptomycetaceae</taxon>
        <taxon>Streptomyces</taxon>
    </lineage>
</organism>
<comment type="caution">
    <text evidence="2">The sequence shown here is derived from an EMBL/GenBank/DDBJ whole genome shotgun (WGS) entry which is preliminary data.</text>
</comment>
<evidence type="ECO:0000313" key="3">
    <source>
        <dbReference type="Proteomes" id="UP001551176"/>
    </source>
</evidence>
<sequence length="243" mass="25791">MTGSPEITHAIPPTPTEALEPPPLWFNVPDGFFALPLAATPQERAERAHEFVRGLYSRGDDRIWEPAAPYYAGVAELMAETGVSYAAMGLFSTAEEADDSEAQGGPQTGTETGHEASASMAQCAFTVAAVPTDQALGDTETVTQGILAILSSVPHNDARWLDLPCGPAVSCVTLTEYKLNPEVTATGEAADLLTGQIQVHVPFPTGPFTAVFTLHTASTDYWTEFCDIMSAILRTVSFTEAPA</sequence>
<feature type="region of interest" description="Disordered" evidence="1">
    <location>
        <begin position="96"/>
        <end position="115"/>
    </location>
</feature>
<dbReference type="Proteomes" id="UP001551176">
    <property type="component" value="Unassembled WGS sequence"/>
</dbReference>
<proteinExistence type="predicted"/>
<evidence type="ECO:0000313" key="2">
    <source>
        <dbReference type="EMBL" id="MEU6820642.1"/>
    </source>
</evidence>
<protein>
    <submittedName>
        <fullName evidence="2">Uncharacterized protein</fullName>
    </submittedName>
</protein>
<feature type="region of interest" description="Disordered" evidence="1">
    <location>
        <begin position="1"/>
        <end position="21"/>
    </location>
</feature>
<reference evidence="2 3" key="1">
    <citation type="submission" date="2024-06" db="EMBL/GenBank/DDBJ databases">
        <title>The Natural Products Discovery Center: Release of the First 8490 Sequenced Strains for Exploring Actinobacteria Biosynthetic Diversity.</title>
        <authorList>
            <person name="Kalkreuter E."/>
            <person name="Kautsar S.A."/>
            <person name="Yang D."/>
            <person name="Bader C.D."/>
            <person name="Teijaro C.N."/>
            <person name="Fluegel L."/>
            <person name="Davis C.M."/>
            <person name="Simpson J.R."/>
            <person name="Lauterbach L."/>
            <person name="Steele A.D."/>
            <person name="Gui C."/>
            <person name="Meng S."/>
            <person name="Li G."/>
            <person name="Viehrig K."/>
            <person name="Ye F."/>
            <person name="Su P."/>
            <person name="Kiefer A.F."/>
            <person name="Nichols A."/>
            <person name="Cepeda A.J."/>
            <person name="Yan W."/>
            <person name="Fan B."/>
            <person name="Jiang Y."/>
            <person name="Adhikari A."/>
            <person name="Zheng C.-J."/>
            <person name="Schuster L."/>
            <person name="Cowan T.M."/>
            <person name="Smanski M.J."/>
            <person name="Chevrette M.G."/>
            <person name="De Carvalho L.P.S."/>
            <person name="Shen B."/>
        </authorList>
    </citation>
    <scope>NUCLEOTIDE SEQUENCE [LARGE SCALE GENOMIC DNA]</scope>
    <source>
        <strain evidence="2 3">NPDC046838</strain>
    </source>
</reference>
<dbReference type="EMBL" id="JBEYXV010000003">
    <property type="protein sequence ID" value="MEU6820642.1"/>
    <property type="molecule type" value="Genomic_DNA"/>
</dbReference>
<keyword evidence="3" id="KW-1185">Reference proteome</keyword>
<evidence type="ECO:0000256" key="1">
    <source>
        <dbReference type="SAM" id="MobiDB-lite"/>
    </source>
</evidence>
<dbReference type="RefSeq" id="WP_359346358.1">
    <property type="nucleotide sequence ID" value="NZ_JBEYXV010000003.1"/>
</dbReference>
<name>A0ABV3BJ43_9ACTN</name>
<gene>
    <name evidence="2" type="ORF">ABZ921_08445</name>
</gene>